<proteinExistence type="predicted"/>
<sequence length="209" mass="23155">MKNDDMLVVLGGEIKALGNGKLGGYLVRFTDADTPDMENDFFTKDTDFDIERGDRVTVYYNHGLDPVLKKRKLSKGTVETDSVGVWIETQLAMRDEYEKAIYDMAESGKLGWSSGTLPNLIEREPVKKANWIKHWPLGSDASLTPTPAAGLQHTQVTTLKSVQHLAEADERFAALLPEDASTASEQEVANAEADAKRLLTELNLMELEV</sequence>
<dbReference type="AlphaFoldDB" id="A0A0F9T6G9"/>
<gene>
    <name evidence="2" type="ORF">LCGC14_0386770</name>
</gene>
<reference evidence="2" key="1">
    <citation type="journal article" date="2015" name="Nature">
        <title>Complex archaea that bridge the gap between prokaryotes and eukaryotes.</title>
        <authorList>
            <person name="Spang A."/>
            <person name="Saw J.H."/>
            <person name="Jorgensen S.L."/>
            <person name="Zaremba-Niedzwiedzka K."/>
            <person name="Martijn J."/>
            <person name="Lind A.E."/>
            <person name="van Eijk R."/>
            <person name="Schleper C."/>
            <person name="Guy L."/>
            <person name="Ettema T.J."/>
        </authorList>
    </citation>
    <scope>NUCLEOTIDE SEQUENCE</scope>
</reference>
<name>A0A0F9T6G9_9ZZZZ</name>
<feature type="coiled-coil region" evidence="1">
    <location>
        <begin position="181"/>
        <end position="208"/>
    </location>
</feature>
<comment type="caution">
    <text evidence="2">The sequence shown here is derived from an EMBL/GenBank/DDBJ whole genome shotgun (WGS) entry which is preliminary data.</text>
</comment>
<evidence type="ECO:0000313" key="2">
    <source>
        <dbReference type="EMBL" id="KKN74784.1"/>
    </source>
</evidence>
<evidence type="ECO:0008006" key="3">
    <source>
        <dbReference type="Google" id="ProtNLM"/>
    </source>
</evidence>
<protein>
    <recommendedName>
        <fullName evidence="3">HK97 family phage prohead protease</fullName>
    </recommendedName>
</protein>
<evidence type="ECO:0000256" key="1">
    <source>
        <dbReference type="SAM" id="Coils"/>
    </source>
</evidence>
<dbReference type="EMBL" id="LAZR01000320">
    <property type="protein sequence ID" value="KKN74784.1"/>
    <property type="molecule type" value="Genomic_DNA"/>
</dbReference>
<accession>A0A0F9T6G9</accession>
<organism evidence="2">
    <name type="scientific">marine sediment metagenome</name>
    <dbReference type="NCBI Taxonomy" id="412755"/>
    <lineage>
        <taxon>unclassified sequences</taxon>
        <taxon>metagenomes</taxon>
        <taxon>ecological metagenomes</taxon>
    </lineage>
</organism>
<keyword evidence="1" id="KW-0175">Coiled coil</keyword>